<dbReference type="KEGG" id="blen:NCTC4824_02360"/>
<keyword evidence="3" id="KW-1185">Reference proteome</keyword>
<dbReference type="Proteomes" id="UP000249134">
    <property type="component" value="Chromosome 1"/>
</dbReference>
<protein>
    <recommendedName>
        <fullName evidence="1">Tubby C-terminal domain-containing protein</fullName>
    </recommendedName>
</protein>
<accession>A0A2X4ZG27</accession>
<gene>
    <name evidence="2" type="ORF">NCTC4824_02360</name>
</gene>
<evidence type="ECO:0000313" key="3">
    <source>
        <dbReference type="Proteomes" id="UP000249134"/>
    </source>
</evidence>
<evidence type="ECO:0000259" key="1">
    <source>
        <dbReference type="Pfam" id="PF23728"/>
    </source>
</evidence>
<organism evidence="2 3">
    <name type="scientific">Lederbergia lenta</name>
    <name type="common">Bacillus lentus</name>
    <dbReference type="NCBI Taxonomy" id="1467"/>
    <lineage>
        <taxon>Bacteria</taxon>
        <taxon>Bacillati</taxon>
        <taxon>Bacillota</taxon>
        <taxon>Bacilli</taxon>
        <taxon>Bacillales</taxon>
        <taxon>Bacillaceae</taxon>
        <taxon>Lederbergia</taxon>
    </lineage>
</organism>
<reference evidence="2 3" key="1">
    <citation type="submission" date="2018-06" db="EMBL/GenBank/DDBJ databases">
        <authorList>
            <consortium name="Pathogen Informatics"/>
            <person name="Doyle S."/>
        </authorList>
    </citation>
    <scope>NUCLEOTIDE SEQUENCE [LARGE SCALE GENOMIC DNA]</scope>
    <source>
        <strain evidence="2 3">NCTC4824</strain>
    </source>
</reference>
<dbReference type="EMBL" id="LS483476">
    <property type="protein sequence ID" value="SQI59404.1"/>
    <property type="molecule type" value="Genomic_DNA"/>
</dbReference>
<dbReference type="RefSeq" id="WP_066138863.1">
    <property type="nucleotide sequence ID" value="NZ_CBCSGM010000001.1"/>
</dbReference>
<proteinExistence type="predicted"/>
<dbReference type="InterPro" id="IPR056944">
    <property type="entry name" value="Tubby_C-like"/>
</dbReference>
<feature type="domain" description="Tubby C-terminal" evidence="1">
    <location>
        <begin position="4"/>
        <end position="176"/>
    </location>
</feature>
<dbReference type="AlphaFoldDB" id="A0A2X4ZG27"/>
<evidence type="ECO:0000313" key="2">
    <source>
        <dbReference type="EMBL" id="SQI59404.1"/>
    </source>
</evidence>
<name>A0A2X4ZG27_LEDLE</name>
<dbReference type="STRING" id="1348624.GCA_001591545_01411"/>
<dbReference type="Pfam" id="PF23728">
    <property type="entry name" value="Tubby_C_like"/>
    <property type="match status" value="1"/>
</dbReference>
<sequence>MRLFTYKNPYYRGSTKSIEILDEEQNRVGYLQRKHRGFFQKTIDFVMNSSFIIDVYTYGFKNDLYCEISEQVDKRSLFKSIWKGNSNNLGNFMLFDKTKITTHPRMELHTDQGDKFSIKKDFAVKSVFIVNESDRVIAEISYDNPIPPQLIAIQQKSSDLHVFDIAALYYLLNIKY</sequence>